<evidence type="ECO:0000256" key="16">
    <source>
        <dbReference type="ARBA" id="ARBA00033111"/>
    </source>
</evidence>
<keyword evidence="13 18" id="KW-0472">Membrane</keyword>
<evidence type="ECO:0000256" key="8">
    <source>
        <dbReference type="ARBA" id="ARBA00022946"/>
    </source>
</evidence>
<evidence type="ECO:0000256" key="14">
    <source>
        <dbReference type="ARBA" id="ARBA00029852"/>
    </source>
</evidence>
<dbReference type="HAMAP" id="MF_01396">
    <property type="entry name" value="ATP_synth_c_bact"/>
    <property type="match status" value="1"/>
</dbReference>
<dbReference type="GeneTree" id="ENSGT00940000157981"/>
<dbReference type="GO" id="GO:0015078">
    <property type="term" value="F:proton transmembrane transporter activity"/>
    <property type="evidence" value="ECO:0007669"/>
    <property type="project" value="InterPro"/>
</dbReference>
<keyword evidence="12" id="KW-0496">Mitochondrion</keyword>
<evidence type="ECO:0000256" key="1">
    <source>
        <dbReference type="ARBA" id="ARBA00004225"/>
    </source>
</evidence>
<feature type="transmembrane region" description="Helical" evidence="18">
    <location>
        <begin position="307"/>
        <end position="335"/>
    </location>
</feature>
<dbReference type="Proteomes" id="UP000429181">
    <property type="component" value="Chromosome 5"/>
</dbReference>
<evidence type="ECO:0000256" key="6">
    <source>
        <dbReference type="ARBA" id="ARBA00022692"/>
    </source>
</evidence>
<dbReference type="Pfam" id="PF00137">
    <property type="entry name" value="ATP-synt_C"/>
    <property type="match status" value="1"/>
</dbReference>
<evidence type="ECO:0000256" key="3">
    <source>
        <dbReference type="ARBA" id="ARBA00022448"/>
    </source>
</evidence>
<protein>
    <recommendedName>
        <fullName evidence="15">ATP synthase lipid-binding protein</fullName>
    </recommendedName>
    <alternativeName>
        <fullName evidence="16">ATPase protein 9</fullName>
    </alternativeName>
    <alternativeName>
        <fullName evidence="14">ATPase subunit c</fullName>
    </alternativeName>
</protein>
<keyword evidence="11" id="KW-0446">Lipid-binding</keyword>
<evidence type="ECO:0000256" key="10">
    <source>
        <dbReference type="ARBA" id="ARBA00023065"/>
    </source>
</evidence>
<evidence type="ECO:0000256" key="15">
    <source>
        <dbReference type="ARBA" id="ARBA00032304"/>
    </source>
</evidence>
<evidence type="ECO:0000313" key="21">
    <source>
        <dbReference type="Proteomes" id="UP000429181"/>
    </source>
</evidence>
<evidence type="ECO:0000256" key="5">
    <source>
        <dbReference type="ARBA" id="ARBA00022547"/>
    </source>
</evidence>
<keyword evidence="4" id="KW-0488">Methylation</keyword>
<dbReference type="GO" id="GO:0015986">
    <property type="term" value="P:proton motive force-driven ATP synthesis"/>
    <property type="evidence" value="ECO:0007669"/>
    <property type="project" value="InterPro"/>
</dbReference>
<evidence type="ECO:0000256" key="4">
    <source>
        <dbReference type="ARBA" id="ARBA00022481"/>
    </source>
</evidence>
<evidence type="ECO:0000259" key="19">
    <source>
        <dbReference type="Pfam" id="PF00137"/>
    </source>
</evidence>
<reference evidence="20 21" key="1">
    <citation type="submission" date="2018-11" db="EMBL/GenBank/DDBJ databases">
        <title>Haplotype-resolved cattle genomes.</title>
        <authorList>
            <person name="Low W.Y."/>
            <person name="Tearle R."/>
            <person name="Bickhart D.M."/>
            <person name="Rosen B.D."/>
            <person name="Koren S."/>
            <person name="Rhie A."/>
            <person name="Hiendleder S."/>
            <person name="Phillippy A.M."/>
            <person name="Smith T.P.L."/>
            <person name="Williams J.L."/>
        </authorList>
    </citation>
    <scope>NUCLEOTIDE SEQUENCE [LARGE SCALE GENOMIC DNA]</scope>
</reference>
<dbReference type="SUPFAM" id="SSF81333">
    <property type="entry name" value="F1F0 ATP synthase subunit C"/>
    <property type="match status" value="1"/>
</dbReference>
<dbReference type="GO" id="GO:0031966">
    <property type="term" value="C:mitochondrial membrane"/>
    <property type="evidence" value="ECO:0007669"/>
    <property type="project" value="UniProtKB-SubCell"/>
</dbReference>
<dbReference type="CDD" id="cd18182">
    <property type="entry name" value="ATP-synt_Fo_c_ATP5G3"/>
    <property type="match status" value="1"/>
</dbReference>
<dbReference type="PANTHER" id="PTHR10031">
    <property type="entry name" value="ATP SYNTHASE LIPID-BINDING PROTEIN, MITOCHONDRIAL"/>
    <property type="match status" value="1"/>
</dbReference>
<gene>
    <name evidence="20" type="primary">ATP5MC2</name>
</gene>
<keyword evidence="3" id="KW-0813">Transport</keyword>
<dbReference type="PRINTS" id="PR00124">
    <property type="entry name" value="ATPASEC"/>
</dbReference>
<reference evidence="20" key="2">
    <citation type="submission" date="2025-08" db="UniProtKB">
        <authorList>
            <consortium name="Ensembl"/>
        </authorList>
    </citation>
    <scope>IDENTIFICATION</scope>
</reference>
<dbReference type="PROSITE" id="PS00605">
    <property type="entry name" value="ATPASE_C"/>
    <property type="match status" value="1"/>
</dbReference>
<keyword evidence="7" id="KW-0375">Hydrogen ion transport</keyword>
<evidence type="ECO:0000256" key="9">
    <source>
        <dbReference type="ARBA" id="ARBA00022989"/>
    </source>
</evidence>
<comment type="similarity">
    <text evidence="2">Belongs to the ATPase C chain family.</text>
</comment>
<feature type="transmembrane region" description="Helical" evidence="18">
    <location>
        <begin position="269"/>
        <end position="295"/>
    </location>
</feature>
<evidence type="ECO:0000256" key="2">
    <source>
        <dbReference type="ARBA" id="ARBA00006704"/>
    </source>
</evidence>
<evidence type="ECO:0000256" key="17">
    <source>
        <dbReference type="SAM" id="MobiDB-lite"/>
    </source>
</evidence>
<dbReference type="InterPro" id="IPR020537">
    <property type="entry name" value="ATP_synth_F0_csu_DDCD_BS"/>
</dbReference>
<feature type="compositionally biased region" description="Pro residues" evidence="17">
    <location>
        <begin position="65"/>
        <end position="80"/>
    </location>
</feature>
<evidence type="ECO:0000256" key="11">
    <source>
        <dbReference type="ARBA" id="ARBA00023121"/>
    </source>
</evidence>
<dbReference type="PANTHER" id="PTHR10031:SF56">
    <property type="entry name" value="ATP SYNTHASE F(0) COMPLEX SUBUNIT C1, MITOCHONDRIAL"/>
    <property type="match status" value="1"/>
</dbReference>
<comment type="subcellular location">
    <subcellularLocation>
        <location evidence="1">Mitochondrion membrane</location>
        <topology evidence="1">Multi-pass membrane protein</topology>
    </subcellularLocation>
</comment>
<evidence type="ECO:0000256" key="13">
    <source>
        <dbReference type="ARBA" id="ARBA00023136"/>
    </source>
</evidence>
<keyword evidence="9 18" id="KW-1133">Transmembrane helix</keyword>
<evidence type="ECO:0000313" key="20">
    <source>
        <dbReference type="Ensembl" id="ENSBIXP00005033271.1"/>
    </source>
</evidence>
<evidence type="ECO:0000256" key="12">
    <source>
        <dbReference type="ARBA" id="ARBA00023128"/>
    </source>
</evidence>
<keyword evidence="5" id="KW-0138">CF(0)</keyword>
<dbReference type="Ensembl" id="ENSBIXT00005044474.1">
    <property type="protein sequence ID" value="ENSBIXP00005033271.1"/>
    <property type="gene ID" value="ENSBIXG00005014027.1"/>
</dbReference>
<organism evidence="20 21">
    <name type="scientific">Bos indicus x Bos taurus</name>
    <name type="common">Hybrid cattle</name>
    <dbReference type="NCBI Taxonomy" id="30522"/>
    <lineage>
        <taxon>Eukaryota</taxon>
        <taxon>Metazoa</taxon>
        <taxon>Chordata</taxon>
        <taxon>Craniata</taxon>
        <taxon>Vertebrata</taxon>
        <taxon>Euteleostomi</taxon>
        <taxon>Mammalia</taxon>
        <taxon>Eutheria</taxon>
        <taxon>Laurasiatheria</taxon>
        <taxon>Artiodactyla</taxon>
        <taxon>Ruminantia</taxon>
        <taxon>Pecora</taxon>
        <taxon>Bovidae</taxon>
        <taxon>Bovinae</taxon>
        <taxon>Bos</taxon>
    </lineage>
</organism>
<dbReference type="Gene3D" id="1.20.20.10">
    <property type="entry name" value="F1F0 ATP synthase subunit C"/>
    <property type="match status" value="1"/>
</dbReference>
<dbReference type="InterPro" id="IPR038662">
    <property type="entry name" value="ATP_synth_F0_csu_sf"/>
</dbReference>
<dbReference type="GO" id="GO:0008289">
    <property type="term" value="F:lipid binding"/>
    <property type="evidence" value="ECO:0007669"/>
    <property type="project" value="UniProtKB-KW"/>
</dbReference>
<keyword evidence="6 18" id="KW-0812">Transmembrane</keyword>
<dbReference type="FunFam" id="1.20.20.10:FF:000003">
    <property type="entry name" value="Atp synthase f complex subunit mitochondrial"/>
    <property type="match status" value="1"/>
</dbReference>
<dbReference type="AlphaFoldDB" id="A0A4W2HTF0"/>
<dbReference type="GO" id="GO:0045259">
    <property type="term" value="C:proton-transporting ATP synthase complex"/>
    <property type="evidence" value="ECO:0007669"/>
    <property type="project" value="UniProtKB-KW"/>
</dbReference>
<feature type="region of interest" description="Disordered" evidence="17">
    <location>
        <begin position="41"/>
        <end position="83"/>
    </location>
</feature>
<proteinExistence type="inferred from homology"/>
<keyword evidence="10" id="KW-0406">Ion transport</keyword>
<dbReference type="GO" id="GO:0033177">
    <property type="term" value="C:proton-transporting two-sector ATPase complex, proton-transporting domain"/>
    <property type="evidence" value="ECO:0007669"/>
    <property type="project" value="InterPro"/>
</dbReference>
<dbReference type="InterPro" id="IPR002379">
    <property type="entry name" value="ATPase_proteolipid_c-like_dom"/>
</dbReference>
<dbReference type="InterPro" id="IPR000454">
    <property type="entry name" value="ATP_synth_F0_csu"/>
</dbReference>
<name>A0A4W2HTF0_BOBOX</name>
<feature type="domain" description="V-ATPase proteolipid subunit C-like" evidence="19">
    <location>
        <begin position="270"/>
        <end position="332"/>
    </location>
</feature>
<keyword evidence="8" id="KW-0809">Transit peptide</keyword>
<dbReference type="InterPro" id="IPR035921">
    <property type="entry name" value="F/V-ATP_Csub_sf"/>
</dbReference>
<accession>A0A4W2HTF0</accession>
<sequence>PWRSDSLVRAAPALSLPFPIPAPSPPLSVFSALGAGKALGPRARVAPRTRAGRPPRVDGLRPLPRVLPPGSSRPPLPPYPRALGLPLPRAGDLQPRGPGAIFDVSWVGGGRLGAVESQIPECSFHLSLANAFFSPFCPFRAVPTPRLSPPISAFSSHRDSCLPYPETSRLLAPGSQVSSSGVCFPAIALHPLKMYTCAKFVSTPSLIRRTSTVLSRSLSAVVVRRPETLTDESHSSLAVVPRPLTTSLTPSRSFQTSAISRDIDTAAKFIGAGAATVGVAGSGAGIGTVFGSLIIGYARNPSLKQQLFSYAILGFALSEAMGLFCLMVAFLILFAM</sequence>
<evidence type="ECO:0000256" key="7">
    <source>
        <dbReference type="ARBA" id="ARBA00022781"/>
    </source>
</evidence>
<evidence type="ECO:0000256" key="18">
    <source>
        <dbReference type="SAM" id="Phobius"/>
    </source>
</evidence>